<dbReference type="InterPro" id="IPR022663">
    <property type="entry name" value="DapB_C"/>
</dbReference>
<dbReference type="Proteomes" id="UP000177943">
    <property type="component" value="Unassembled WGS sequence"/>
</dbReference>
<dbReference type="GO" id="GO:0008839">
    <property type="term" value="F:4-hydroxy-tetrahydrodipicolinate reductase"/>
    <property type="evidence" value="ECO:0007669"/>
    <property type="project" value="InterPro"/>
</dbReference>
<dbReference type="GO" id="GO:0009089">
    <property type="term" value="P:lysine biosynthetic process via diaminopimelate"/>
    <property type="evidence" value="ECO:0007669"/>
    <property type="project" value="InterPro"/>
</dbReference>
<evidence type="ECO:0000313" key="2">
    <source>
        <dbReference type="EMBL" id="OHA27657.1"/>
    </source>
</evidence>
<proteinExistence type="predicted"/>
<dbReference type="GO" id="GO:0019877">
    <property type="term" value="P:diaminopimelate biosynthetic process"/>
    <property type="evidence" value="ECO:0007669"/>
    <property type="project" value="TreeGrafter"/>
</dbReference>
<dbReference type="Pfam" id="PF05173">
    <property type="entry name" value="DapB_C"/>
    <property type="match status" value="1"/>
</dbReference>
<name>A0A1G2MUX9_9BACT</name>
<dbReference type="AlphaFoldDB" id="A0A1G2MUX9"/>
<dbReference type="Gene3D" id="3.30.360.10">
    <property type="entry name" value="Dihydrodipicolinate Reductase, domain 2"/>
    <property type="match status" value="1"/>
</dbReference>
<reference evidence="2 3" key="1">
    <citation type="journal article" date="2016" name="Nat. Commun.">
        <title>Thousands of microbial genomes shed light on interconnected biogeochemical processes in an aquifer system.</title>
        <authorList>
            <person name="Anantharaman K."/>
            <person name="Brown C.T."/>
            <person name="Hug L.A."/>
            <person name="Sharon I."/>
            <person name="Castelle C.J."/>
            <person name="Probst A.J."/>
            <person name="Thomas B.C."/>
            <person name="Singh A."/>
            <person name="Wilkins M.J."/>
            <person name="Karaoz U."/>
            <person name="Brodie E.L."/>
            <person name="Williams K.H."/>
            <person name="Hubbard S.S."/>
            <person name="Banfield J.F."/>
        </authorList>
    </citation>
    <scope>NUCLEOTIDE SEQUENCE [LARGE SCALE GENOMIC DNA]</scope>
</reference>
<dbReference type="EMBL" id="MHRP01000008">
    <property type="protein sequence ID" value="OHA27657.1"/>
    <property type="molecule type" value="Genomic_DNA"/>
</dbReference>
<evidence type="ECO:0000259" key="1">
    <source>
        <dbReference type="Pfam" id="PF05173"/>
    </source>
</evidence>
<evidence type="ECO:0000313" key="3">
    <source>
        <dbReference type="Proteomes" id="UP000177943"/>
    </source>
</evidence>
<feature type="domain" description="Dihydrodipicolinate reductase C-terminal" evidence="1">
    <location>
        <begin position="101"/>
        <end position="215"/>
    </location>
</feature>
<protein>
    <recommendedName>
        <fullName evidence="1">Dihydrodipicolinate reductase C-terminal domain-containing protein</fullName>
    </recommendedName>
</protein>
<gene>
    <name evidence="2" type="ORF">A3D56_04205</name>
</gene>
<dbReference type="PANTHER" id="PTHR20836">
    <property type="entry name" value="DIHYDRODIPICOLINATE REDUCTASE"/>
    <property type="match status" value="1"/>
</dbReference>
<organism evidence="2 3">
    <name type="scientific">Candidatus Taylorbacteria bacterium RIFCSPHIGHO2_02_FULL_45_35</name>
    <dbReference type="NCBI Taxonomy" id="1802311"/>
    <lineage>
        <taxon>Bacteria</taxon>
        <taxon>Candidatus Tayloriibacteriota</taxon>
    </lineage>
</organism>
<sequence>MEIIVAGRGNMATAIETLCDKENQAFRRFVPDIQLTQPADQTVVIHVGSGRELPKIFRLCGEHNLVLVQGSGKMEEIMKQAEPLNFVVIDAPNFALPIVQFTALLGQITNKLKRVGMKVTSVRESHQQTKKTVPATALKMASAVDFPKESIESKRDPLIQWRDLDIPREHLNGHGYHWIIFEGGEVTIELSEKVNGRGAYAIGVLQIAKMAVELESQLVPRIYSVQYLIEATWNRRPFEDLKEKI</sequence>
<dbReference type="Gene3D" id="3.40.50.720">
    <property type="entry name" value="NAD(P)-binding Rossmann-like Domain"/>
    <property type="match status" value="1"/>
</dbReference>
<comment type="caution">
    <text evidence="2">The sequence shown here is derived from an EMBL/GenBank/DDBJ whole genome shotgun (WGS) entry which is preliminary data.</text>
</comment>
<dbReference type="InterPro" id="IPR023940">
    <property type="entry name" value="DHDPR_bac"/>
</dbReference>
<accession>A0A1G2MUX9</accession>
<dbReference type="PANTHER" id="PTHR20836:SF0">
    <property type="entry name" value="4-HYDROXY-TETRAHYDRODIPICOLINATE REDUCTASE 1, CHLOROPLASTIC-RELATED"/>
    <property type="match status" value="1"/>
</dbReference>